<comment type="similarity">
    <text evidence="2">Belongs to the ELP3 family.</text>
</comment>
<dbReference type="SUPFAM" id="SSF102114">
    <property type="entry name" value="Radical SAM enzymes"/>
    <property type="match status" value="1"/>
</dbReference>
<feature type="domain" description="Radical SAM core" evidence="16">
    <location>
        <begin position="16"/>
        <end position="302"/>
    </location>
</feature>
<dbReference type="NCBIfam" id="TIGR01211">
    <property type="entry name" value="ELP3"/>
    <property type="match status" value="1"/>
</dbReference>
<evidence type="ECO:0000259" key="16">
    <source>
        <dbReference type="PROSITE" id="PS51918"/>
    </source>
</evidence>
<keyword evidence="8 15" id="KW-0479">Metal-binding</keyword>
<dbReference type="AlphaFoldDB" id="A0ABD4Z6R6"/>
<feature type="binding site" evidence="15">
    <location>
        <position position="36"/>
    </location>
    <ligand>
        <name>[4Fe-4S] cluster</name>
        <dbReference type="ChEBI" id="CHEBI:49883"/>
        <note>4Fe-4S-S-AdoMet</note>
    </ligand>
</feature>
<comment type="cofactor">
    <cofactor evidence="15">
        <name>[4Fe-4S] cluster</name>
        <dbReference type="ChEBI" id="CHEBI:49883"/>
    </cofactor>
    <text evidence="15">Binds 1 [4Fe-4S] cluster. The cluster is coordinated with 3 cysteines and an exchangeable S-adenosyl-L-methionine.</text>
</comment>
<feature type="binding site" evidence="15">
    <location>
        <position position="31"/>
    </location>
    <ligand>
        <name>[4Fe-4S] cluster</name>
        <dbReference type="ChEBI" id="CHEBI:49883"/>
        <note>4Fe-4S-S-AdoMet</note>
    </ligand>
</feature>
<evidence type="ECO:0000256" key="9">
    <source>
        <dbReference type="ARBA" id="ARBA00022884"/>
    </source>
</evidence>
<evidence type="ECO:0000256" key="3">
    <source>
        <dbReference type="ARBA" id="ARBA00022485"/>
    </source>
</evidence>
<dbReference type="InterPro" id="IPR032432">
    <property type="entry name" value="Radical_SAM_C"/>
</dbReference>
<dbReference type="Gene3D" id="3.30.750.200">
    <property type="match status" value="1"/>
</dbReference>
<dbReference type="GO" id="GO:0000049">
    <property type="term" value="F:tRNA binding"/>
    <property type="evidence" value="ECO:0007669"/>
    <property type="project" value="UniProtKB-KW"/>
</dbReference>
<keyword evidence="3" id="KW-0004">4Fe-4S</keyword>
<gene>
    <name evidence="17" type="ORF">QPL79_06555</name>
</gene>
<evidence type="ECO:0000256" key="2">
    <source>
        <dbReference type="ARBA" id="ARBA00005494"/>
    </source>
</evidence>
<evidence type="ECO:0000256" key="5">
    <source>
        <dbReference type="ARBA" id="ARBA00022679"/>
    </source>
</evidence>
<dbReference type="GO" id="GO:0008033">
    <property type="term" value="P:tRNA processing"/>
    <property type="evidence" value="ECO:0007669"/>
    <property type="project" value="UniProtKB-KW"/>
</dbReference>
<dbReference type="PIRSF" id="PIRSF005669">
    <property type="entry name" value="Hist_AcTrfase_ELP3"/>
    <property type="match status" value="1"/>
</dbReference>
<dbReference type="Proteomes" id="UP001529235">
    <property type="component" value="Unassembled WGS sequence"/>
</dbReference>
<keyword evidence="7" id="KW-0819">tRNA processing</keyword>
<evidence type="ECO:0000256" key="4">
    <source>
        <dbReference type="ARBA" id="ARBA00022555"/>
    </source>
</evidence>
<evidence type="ECO:0000256" key="11">
    <source>
        <dbReference type="ARBA" id="ARBA00023014"/>
    </source>
</evidence>
<evidence type="ECO:0000256" key="6">
    <source>
        <dbReference type="ARBA" id="ARBA00022691"/>
    </source>
</evidence>
<dbReference type="GO" id="GO:0046872">
    <property type="term" value="F:metal ion binding"/>
    <property type="evidence" value="ECO:0007669"/>
    <property type="project" value="UniProtKB-KW"/>
</dbReference>
<dbReference type="CDD" id="cd01335">
    <property type="entry name" value="Radical_SAM"/>
    <property type="match status" value="1"/>
</dbReference>
<name>A0ABD4Z6R6_9CREN</name>
<keyword evidence="11 15" id="KW-0411">Iron-sulfur</keyword>
<dbReference type="PANTHER" id="PTHR11135">
    <property type="entry name" value="HISTONE ACETYLTRANSFERASE-RELATED"/>
    <property type="match status" value="1"/>
</dbReference>
<dbReference type="Pfam" id="PF16199">
    <property type="entry name" value="Radical_SAM_C"/>
    <property type="match status" value="1"/>
</dbReference>
<evidence type="ECO:0000256" key="14">
    <source>
        <dbReference type="ARBA" id="ARBA00047372"/>
    </source>
</evidence>
<organism evidence="17 18">
    <name type="scientific">Ignisphaera cupida</name>
    <dbReference type="NCBI Taxonomy" id="3050454"/>
    <lineage>
        <taxon>Archaea</taxon>
        <taxon>Thermoproteota</taxon>
        <taxon>Thermoprotei</taxon>
        <taxon>Desulfurococcales</taxon>
        <taxon>Desulfurococcaceae</taxon>
        <taxon>Ignisphaera</taxon>
    </lineage>
</organism>
<evidence type="ECO:0000256" key="1">
    <source>
        <dbReference type="ARBA" id="ARBA00005217"/>
    </source>
</evidence>
<protein>
    <recommendedName>
        <fullName evidence="13">tRNA carboxymethyluridine synthase</fullName>
        <ecNumber evidence="13">2.3.1.311</ecNumber>
    </recommendedName>
</protein>
<evidence type="ECO:0000256" key="7">
    <source>
        <dbReference type="ARBA" id="ARBA00022694"/>
    </source>
</evidence>
<dbReference type="InterPro" id="IPR006638">
    <property type="entry name" value="Elp3/MiaA/NifB-like_rSAM"/>
</dbReference>
<sequence length="479" mass="54859">MALKIMEGVIRPTRTLSGVTIVAVMTKPFPCPHGKCIYCPGGVEFGTPQSYIGNEPALMRALHVGFDPYEQVRLRLKQYFGMGHLPSKVEIIVMGGTFTALPRDYQEWFITSVFEAVNRFPEPRPEKLPSLLEAHERNEKAAIRIVGLTLETRPDWAKEKDADWMLYLGATKVEIGVQSIYDDVLQKINRGHTVRDVVEATRILKDSGFKIVYHIMPGLPGSDRERDIEMVKEIFENPDFRPDMLKIYPTLVVEGTKLYDLWKAGLYKALADDEAADLISEFYRFIPRWVRVMRIQRDIPAQLIVAGPRKANLRELVEKRALEKGIKINEIRFREVGRQELFRGVKPTKIEITKEVYEASQGVEIFLAAEDVENNVLVGLLRLRIPSPMAHRPEVDSSTAIVRELHVYGPQIPIGDYDESGWQHKGWGSKLLAIAEEIARYEFSCRKILVLSGVGARDYYRKRGYRKHFNSPYMVKELK</sequence>
<dbReference type="GO" id="GO:0106261">
    <property type="term" value="F:tRNA uridine(34) acetyltransferase activity"/>
    <property type="evidence" value="ECO:0007669"/>
    <property type="project" value="UniProtKB-EC"/>
</dbReference>
<comment type="pathway">
    <text evidence="1">tRNA modification.</text>
</comment>
<dbReference type="InterPro" id="IPR058240">
    <property type="entry name" value="rSAM_sf"/>
</dbReference>
<dbReference type="InterPro" id="IPR034687">
    <property type="entry name" value="ELP3-like"/>
</dbReference>
<keyword evidence="5" id="KW-0808">Transferase</keyword>
<comment type="catalytic activity">
    <reaction evidence="14">
        <text>uridine(34) in tRNA + acetyl-CoA + S-adenosyl-L-methionine + H2O = 5-(carboxymethyl)uridine(34) in tRNA + 5'-deoxyadenosine + L-methionine + CoA + 2 H(+)</text>
        <dbReference type="Rhea" id="RHEA:61020"/>
        <dbReference type="Rhea" id="RHEA-COMP:10407"/>
        <dbReference type="Rhea" id="RHEA-COMP:11727"/>
        <dbReference type="ChEBI" id="CHEBI:15377"/>
        <dbReference type="ChEBI" id="CHEBI:15378"/>
        <dbReference type="ChEBI" id="CHEBI:17319"/>
        <dbReference type="ChEBI" id="CHEBI:57287"/>
        <dbReference type="ChEBI" id="CHEBI:57288"/>
        <dbReference type="ChEBI" id="CHEBI:57844"/>
        <dbReference type="ChEBI" id="CHEBI:59789"/>
        <dbReference type="ChEBI" id="CHEBI:65315"/>
        <dbReference type="ChEBI" id="CHEBI:74882"/>
        <dbReference type="EC" id="2.3.1.311"/>
    </reaction>
    <physiologicalReaction direction="left-to-right" evidence="14">
        <dbReference type="Rhea" id="RHEA:61021"/>
    </physiologicalReaction>
</comment>
<dbReference type="Gene3D" id="3.40.630.30">
    <property type="match status" value="1"/>
</dbReference>
<evidence type="ECO:0000313" key="17">
    <source>
        <dbReference type="EMBL" id="MDK6029021.1"/>
    </source>
</evidence>
<accession>A0ABD4Z6R6</accession>
<keyword evidence="9" id="KW-0694">RNA-binding</keyword>
<keyword evidence="6" id="KW-0949">S-adenosyl-L-methionine</keyword>
<feature type="binding site" evidence="15">
    <location>
        <position position="39"/>
    </location>
    <ligand>
        <name>[4Fe-4S] cluster</name>
        <dbReference type="ChEBI" id="CHEBI:49883"/>
        <note>4Fe-4S-S-AdoMet</note>
    </ligand>
</feature>
<dbReference type="SFLD" id="SFLDF00344">
    <property type="entry name" value="ELP3-like"/>
    <property type="match status" value="1"/>
</dbReference>
<reference evidence="17 18" key="1">
    <citation type="submission" date="2023-05" db="EMBL/GenBank/DDBJ databases">
        <title>A new hyperthermophilic archaea 'Ignisphaera cupida' sp. nov. and description of the family 'Ignisphaeraceae' fam. nov.</title>
        <authorList>
            <person name="Podosokorskaya O.A."/>
            <person name="Elcheninov A.G."/>
            <person name="Klukina A."/>
            <person name="Merkel A.Y."/>
        </authorList>
    </citation>
    <scope>NUCLEOTIDE SEQUENCE [LARGE SCALE GENOMIC DNA]</scope>
    <source>
        <strain evidence="17 18">4213-co</strain>
    </source>
</reference>
<evidence type="ECO:0000256" key="13">
    <source>
        <dbReference type="ARBA" id="ARBA00044771"/>
    </source>
</evidence>
<dbReference type="SMART" id="SM00729">
    <property type="entry name" value="Elp3"/>
    <property type="match status" value="1"/>
</dbReference>
<dbReference type="Pfam" id="PF04055">
    <property type="entry name" value="Radical_SAM"/>
    <property type="match status" value="1"/>
</dbReference>
<dbReference type="PROSITE" id="PS51918">
    <property type="entry name" value="RADICAL_SAM"/>
    <property type="match status" value="1"/>
</dbReference>
<dbReference type="EC" id="2.3.1.311" evidence="13"/>
<dbReference type="PANTHER" id="PTHR11135:SF0">
    <property type="entry name" value="ELONGATOR COMPLEX PROTEIN 3"/>
    <property type="match status" value="1"/>
</dbReference>
<keyword evidence="18" id="KW-1185">Reference proteome</keyword>
<proteinExistence type="inferred from homology"/>
<dbReference type="InterPro" id="IPR007197">
    <property type="entry name" value="rSAM"/>
</dbReference>
<keyword evidence="4" id="KW-0820">tRNA-binding</keyword>
<dbReference type="SUPFAM" id="SSF55729">
    <property type="entry name" value="Acyl-CoA N-acyltransferases (Nat)"/>
    <property type="match status" value="1"/>
</dbReference>
<dbReference type="InterPro" id="IPR016181">
    <property type="entry name" value="Acyl_CoA_acyltransferase"/>
</dbReference>
<dbReference type="SFLD" id="SFLDS00029">
    <property type="entry name" value="Radical_SAM"/>
    <property type="match status" value="1"/>
</dbReference>
<keyword evidence="12" id="KW-0012">Acyltransferase</keyword>
<keyword evidence="10 15" id="KW-0408">Iron</keyword>
<evidence type="ECO:0000256" key="15">
    <source>
        <dbReference type="PIRSR" id="PIRSR005669-1"/>
    </source>
</evidence>
<dbReference type="EMBL" id="JASNVW010000003">
    <property type="protein sequence ID" value="MDK6029021.1"/>
    <property type="molecule type" value="Genomic_DNA"/>
</dbReference>
<evidence type="ECO:0000313" key="18">
    <source>
        <dbReference type="Proteomes" id="UP001529235"/>
    </source>
</evidence>
<dbReference type="InterPro" id="IPR039661">
    <property type="entry name" value="ELP3"/>
</dbReference>
<evidence type="ECO:0000256" key="10">
    <source>
        <dbReference type="ARBA" id="ARBA00023004"/>
    </source>
</evidence>
<dbReference type="SFLD" id="SFLDG01086">
    <property type="entry name" value="elongater_protein-like"/>
    <property type="match status" value="1"/>
</dbReference>
<evidence type="ECO:0000256" key="12">
    <source>
        <dbReference type="ARBA" id="ARBA00023315"/>
    </source>
</evidence>
<evidence type="ECO:0000256" key="8">
    <source>
        <dbReference type="ARBA" id="ARBA00022723"/>
    </source>
</evidence>
<comment type="caution">
    <text evidence="17">The sequence shown here is derived from an EMBL/GenBank/DDBJ whole genome shotgun (WGS) entry which is preliminary data.</text>
</comment>
<dbReference type="GO" id="GO:0051539">
    <property type="term" value="F:4 iron, 4 sulfur cluster binding"/>
    <property type="evidence" value="ECO:0007669"/>
    <property type="project" value="UniProtKB-KW"/>
</dbReference>